<evidence type="ECO:0008006" key="4">
    <source>
        <dbReference type="Google" id="ProtNLM"/>
    </source>
</evidence>
<evidence type="ECO:0000256" key="1">
    <source>
        <dbReference type="SAM" id="Phobius"/>
    </source>
</evidence>
<dbReference type="Proteomes" id="UP001500503">
    <property type="component" value="Unassembled WGS sequence"/>
</dbReference>
<evidence type="ECO:0000313" key="3">
    <source>
        <dbReference type="Proteomes" id="UP001500503"/>
    </source>
</evidence>
<gene>
    <name evidence="2" type="ORF">GCM10023191_011550</name>
</gene>
<feature type="transmembrane region" description="Helical" evidence="1">
    <location>
        <begin position="63"/>
        <end position="80"/>
    </location>
</feature>
<accession>A0ABP8PEU5</accession>
<keyword evidence="1" id="KW-1133">Transmembrane helix</keyword>
<keyword evidence="3" id="KW-1185">Reference proteome</keyword>
<sequence length="90" mass="9834">MVIAYVVLGIPIFFFAIVVLFDIGRWSSIKGAVSTPWRLALGLLWLATACGLFVAAALNEISLYVWIPGVVAAIIFFYLLSKVRQSTGAR</sequence>
<organism evidence="2 3">
    <name type="scientific">Actinoallomurus oryzae</name>
    <dbReference type="NCBI Taxonomy" id="502180"/>
    <lineage>
        <taxon>Bacteria</taxon>
        <taxon>Bacillati</taxon>
        <taxon>Actinomycetota</taxon>
        <taxon>Actinomycetes</taxon>
        <taxon>Streptosporangiales</taxon>
        <taxon>Thermomonosporaceae</taxon>
        <taxon>Actinoallomurus</taxon>
    </lineage>
</organism>
<name>A0ABP8PEU5_9ACTN</name>
<keyword evidence="1" id="KW-0472">Membrane</keyword>
<feature type="transmembrane region" description="Helical" evidence="1">
    <location>
        <begin position="36"/>
        <end position="57"/>
    </location>
</feature>
<evidence type="ECO:0000313" key="2">
    <source>
        <dbReference type="EMBL" id="GAA4486037.1"/>
    </source>
</evidence>
<proteinExistence type="predicted"/>
<reference evidence="3" key="1">
    <citation type="journal article" date="2019" name="Int. J. Syst. Evol. Microbiol.">
        <title>The Global Catalogue of Microorganisms (GCM) 10K type strain sequencing project: providing services to taxonomists for standard genome sequencing and annotation.</title>
        <authorList>
            <consortium name="The Broad Institute Genomics Platform"/>
            <consortium name="The Broad Institute Genome Sequencing Center for Infectious Disease"/>
            <person name="Wu L."/>
            <person name="Ma J."/>
        </authorList>
    </citation>
    <scope>NUCLEOTIDE SEQUENCE [LARGE SCALE GENOMIC DNA]</scope>
    <source>
        <strain evidence="3">JCM 17933</strain>
    </source>
</reference>
<protein>
    <recommendedName>
        <fullName evidence="4">DUF2516 family protein</fullName>
    </recommendedName>
</protein>
<dbReference type="EMBL" id="BAABHF010000010">
    <property type="protein sequence ID" value="GAA4486037.1"/>
    <property type="molecule type" value="Genomic_DNA"/>
</dbReference>
<dbReference type="RefSeq" id="WP_345458357.1">
    <property type="nucleotide sequence ID" value="NZ_BAABHF010000010.1"/>
</dbReference>
<feature type="transmembrane region" description="Helical" evidence="1">
    <location>
        <begin position="6"/>
        <end position="24"/>
    </location>
</feature>
<comment type="caution">
    <text evidence="2">The sequence shown here is derived from an EMBL/GenBank/DDBJ whole genome shotgun (WGS) entry which is preliminary data.</text>
</comment>
<keyword evidence="1" id="KW-0812">Transmembrane</keyword>